<accession>A0A3G3BVX1</accession>
<evidence type="ECO:0000313" key="1">
    <source>
        <dbReference type="EMBL" id="AYP68394.1"/>
    </source>
</evidence>
<reference evidence="1 2" key="1">
    <citation type="submission" date="2018-09" db="EMBL/GenBank/DDBJ databases">
        <title>Comparative Genomic Analysis of Eight Novel Haloalkaliphilic Bacteriophages from Lake Elmenteita, Kenya.</title>
        <authorList>
            <person name="Akhwale J.K."/>
        </authorList>
    </citation>
    <scope>NUCLEOTIDE SEQUENCE [LARGE SCALE GENOMIC DNA]</scope>
</reference>
<gene>
    <name evidence="1" type="ORF">BboS125_00024</name>
</gene>
<dbReference type="Proteomes" id="UP000275028">
    <property type="component" value="Segment"/>
</dbReference>
<organism evidence="1 2">
    <name type="scientific">Bacillus phage vB_BboS-125</name>
    <dbReference type="NCBI Taxonomy" id="2419618"/>
    <lineage>
        <taxon>Viruses</taxon>
        <taxon>Duplodnaviria</taxon>
        <taxon>Heunggongvirae</taxon>
        <taxon>Uroviricota</taxon>
        <taxon>Caudoviricetes</taxon>
        <taxon>Elmenteitavirus</taxon>
        <taxon>Elmenteitavirus ev125</taxon>
    </lineage>
</organism>
<protein>
    <submittedName>
        <fullName evidence="1">Uncharacterized protein</fullName>
    </submittedName>
</protein>
<name>A0A3G3BVX1_9CAUD</name>
<evidence type="ECO:0000313" key="2">
    <source>
        <dbReference type="Proteomes" id="UP000275028"/>
    </source>
</evidence>
<dbReference type="EMBL" id="MH884509">
    <property type="protein sequence ID" value="AYP68394.1"/>
    <property type="molecule type" value="Genomic_DNA"/>
</dbReference>
<sequence>MTVQQRVYEWVLILGDDIVVAKGEKHAPNDEQLEGFIEEVLMKKYPTAGRYSYKQLYCDDCGEGENDVTAYYYPNNDQRVVKCFDCRHKHFLSRNYGTVKKGDIGL</sequence>
<keyword evidence="2" id="KW-1185">Reference proteome</keyword>
<proteinExistence type="predicted"/>